<dbReference type="FunCoup" id="A0A1U8AF07">
    <property type="interactions" value="359"/>
</dbReference>
<dbReference type="OMA" id="WSKGGEF"/>
<dbReference type="KEGG" id="nnu:104599544"/>
<dbReference type="AlphaFoldDB" id="A0A1U8AF07"/>
<feature type="region of interest" description="Disordered" evidence="1">
    <location>
        <begin position="42"/>
        <end position="101"/>
    </location>
</feature>
<evidence type="ECO:0000313" key="3">
    <source>
        <dbReference type="RefSeq" id="XP_010260425.1"/>
    </source>
</evidence>
<feature type="compositionally biased region" description="Low complexity" evidence="1">
    <location>
        <begin position="72"/>
        <end position="83"/>
    </location>
</feature>
<organism evidence="2 3">
    <name type="scientific">Nelumbo nucifera</name>
    <name type="common">Sacred lotus</name>
    <dbReference type="NCBI Taxonomy" id="4432"/>
    <lineage>
        <taxon>Eukaryota</taxon>
        <taxon>Viridiplantae</taxon>
        <taxon>Streptophyta</taxon>
        <taxon>Embryophyta</taxon>
        <taxon>Tracheophyta</taxon>
        <taxon>Spermatophyta</taxon>
        <taxon>Magnoliopsida</taxon>
        <taxon>Proteales</taxon>
        <taxon>Nelumbonaceae</taxon>
        <taxon>Nelumbo</taxon>
    </lineage>
</organism>
<protein>
    <submittedName>
        <fullName evidence="3">Uncharacterized protein LOC104599544</fullName>
    </submittedName>
</protein>
<dbReference type="InParanoid" id="A0A1U8AF07"/>
<feature type="compositionally biased region" description="Low complexity" evidence="1">
    <location>
        <begin position="246"/>
        <end position="268"/>
    </location>
</feature>
<feature type="region of interest" description="Disordered" evidence="1">
    <location>
        <begin position="196"/>
        <end position="272"/>
    </location>
</feature>
<sequence>MLDLRQGFAGNHSSRINDSYDSSSNIDLGIWARRTAQNYQNYGKEGSSGIDFGSQTQIEDESGNSSPPLWKASSPSSPTEASPLNPRHNHHHYHLSPASRSQAIARGRRELMEMIQNMPESNYELSLKDLVEQPIMPGVQQATVDEDGILNIDAKMQGDKGRRNIKKSDKKRQIMRNGSMDSGVFLLKMFFPTRMGSKKKNKKNSATGSCSKVSPKPQSLEGPEKGVDKEWWKKRLSVAGEGNYGGSSSNSGSKGSTSSSGSSSSRNSSRSRHIGGCLPAFWSFFKSKKSKTRGQNEYPF</sequence>
<keyword evidence="2" id="KW-1185">Reference proteome</keyword>
<evidence type="ECO:0000256" key="1">
    <source>
        <dbReference type="SAM" id="MobiDB-lite"/>
    </source>
</evidence>
<dbReference type="Proteomes" id="UP000189703">
    <property type="component" value="Unplaced"/>
</dbReference>
<accession>A0A1U8AF07</accession>
<reference evidence="3" key="1">
    <citation type="submission" date="2025-08" db="UniProtKB">
        <authorList>
            <consortium name="RefSeq"/>
        </authorList>
    </citation>
    <scope>IDENTIFICATION</scope>
</reference>
<dbReference type="PANTHER" id="PTHR34193:SF1">
    <property type="entry name" value="EXPRESSED PROTEIN"/>
    <property type="match status" value="1"/>
</dbReference>
<dbReference type="GeneID" id="104599544"/>
<feature type="compositionally biased region" description="Polar residues" evidence="1">
    <location>
        <begin position="53"/>
        <end position="67"/>
    </location>
</feature>
<evidence type="ECO:0000313" key="2">
    <source>
        <dbReference type="Proteomes" id="UP000189703"/>
    </source>
</evidence>
<dbReference type="PANTHER" id="PTHR34193">
    <property type="entry name" value="OS11G0199801 PROTEIN"/>
    <property type="match status" value="1"/>
</dbReference>
<dbReference type="eggNOG" id="ENOG502RZJH">
    <property type="taxonomic scope" value="Eukaryota"/>
</dbReference>
<name>A0A1U8AF07_NELNU</name>
<feature type="compositionally biased region" description="Basic and acidic residues" evidence="1">
    <location>
        <begin position="222"/>
        <end position="233"/>
    </location>
</feature>
<gene>
    <name evidence="3" type="primary">LOC104599544</name>
</gene>
<dbReference type="OrthoDB" id="776574at2759"/>
<dbReference type="RefSeq" id="XP_010260425.1">
    <property type="nucleotide sequence ID" value="XM_010262123.2"/>
</dbReference>
<dbReference type="STRING" id="4432.A0A1U8AF07"/>
<proteinExistence type="predicted"/>